<dbReference type="OrthoDB" id="352114at2759"/>
<reference evidence="2" key="1">
    <citation type="submission" date="2013-10" db="EMBL/GenBank/DDBJ databases">
        <title>Genomic analysis of the causative agents of coccidiosis in chickens.</title>
        <authorList>
            <person name="Reid A.J."/>
            <person name="Blake D."/>
            <person name="Billington K."/>
            <person name="Browne H."/>
            <person name="Dunn M."/>
            <person name="Hung S."/>
            <person name="Kawahara F."/>
            <person name="Miranda-Saavedra D."/>
            <person name="Mourier T."/>
            <person name="Nagra H."/>
            <person name="Otto T.D."/>
            <person name="Rawlings N."/>
            <person name="Sanchez A."/>
            <person name="Sanders M."/>
            <person name="Subramaniam C."/>
            <person name="Tay Y."/>
            <person name="Dear P."/>
            <person name="Doerig C."/>
            <person name="Gruber A."/>
            <person name="Parkinson J."/>
            <person name="Shirley M."/>
            <person name="Wan K.L."/>
            <person name="Berriman M."/>
            <person name="Tomley F."/>
            <person name="Pain A."/>
        </authorList>
    </citation>
    <scope>NUCLEOTIDE SEQUENCE [LARGE SCALE GENOMIC DNA]</scope>
    <source>
        <strain evidence="2">Houghton</strain>
    </source>
</reference>
<dbReference type="GeneID" id="60404679"/>
<feature type="compositionally biased region" description="Low complexity" evidence="1">
    <location>
        <begin position="54"/>
        <end position="69"/>
    </location>
</feature>
<dbReference type="Proteomes" id="UP000030744">
    <property type="component" value="Unassembled WGS sequence"/>
</dbReference>
<sequence>MQFLDEETPSQSLSTGESAAAGSPADPSTFGLTAAPPLRPGEDTAGSTSPVEGSPHSSTASSVAMSPSSDTQPSAHGAILQPEGSPAAEAASKKSVLFKYIVGEPGTKGSYMLLGSQVSNLQGRPALILLSTPISGKSAADVIPREVDFTTHPFYRIPGASRYASVRGIKLTFWQPLRRKRFFDGRLLLRIRELMKQPVLDSDGLERLMRNLEELVDHAVHREKEDISGLKPRLVVERLAFALLVTDALFAASEVLGPAARRSECKIFFSLDSCRAL</sequence>
<dbReference type="AlphaFoldDB" id="U6KKF1"/>
<organism evidence="2 3">
    <name type="scientific">Eimeria mitis</name>
    <dbReference type="NCBI Taxonomy" id="44415"/>
    <lineage>
        <taxon>Eukaryota</taxon>
        <taxon>Sar</taxon>
        <taxon>Alveolata</taxon>
        <taxon>Apicomplexa</taxon>
        <taxon>Conoidasida</taxon>
        <taxon>Coccidia</taxon>
        <taxon>Eucoccidiorida</taxon>
        <taxon>Eimeriorina</taxon>
        <taxon>Eimeriidae</taxon>
        <taxon>Eimeria</taxon>
    </lineage>
</organism>
<dbReference type="EMBL" id="HG736758">
    <property type="protein sequence ID" value="CDJ36757.1"/>
    <property type="molecule type" value="Genomic_DNA"/>
</dbReference>
<keyword evidence="3" id="KW-1185">Reference proteome</keyword>
<dbReference type="RefSeq" id="XP_037879045.1">
    <property type="nucleotide sequence ID" value="XM_038023191.1"/>
</dbReference>
<protein>
    <submittedName>
        <fullName evidence="2">Uncharacterized protein</fullName>
    </submittedName>
</protein>
<accession>U6KKF1</accession>
<gene>
    <name evidence="2" type="ORF">EMH_0095400</name>
</gene>
<evidence type="ECO:0000256" key="1">
    <source>
        <dbReference type="SAM" id="MobiDB-lite"/>
    </source>
</evidence>
<feature type="region of interest" description="Disordered" evidence="1">
    <location>
        <begin position="1"/>
        <end position="86"/>
    </location>
</feature>
<proteinExistence type="predicted"/>
<reference evidence="2" key="2">
    <citation type="submission" date="2013-10" db="EMBL/GenBank/DDBJ databases">
        <authorList>
            <person name="Aslett M."/>
        </authorList>
    </citation>
    <scope>NUCLEOTIDE SEQUENCE [LARGE SCALE GENOMIC DNA]</scope>
    <source>
        <strain evidence="2">Houghton</strain>
    </source>
</reference>
<evidence type="ECO:0000313" key="3">
    <source>
        <dbReference type="Proteomes" id="UP000030744"/>
    </source>
</evidence>
<evidence type="ECO:0000313" key="2">
    <source>
        <dbReference type="EMBL" id="CDJ36757.1"/>
    </source>
</evidence>
<dbReference type="VEuPathDB" id="ToxoDB:EMH_0095400"/>
<name>U6KKF1_9EIME</name>